<dbReference type="RefSeq" id="YP_009440961.1">
    <property type="nucleotide sequence ID" value="NC_036158.1"/>
</dbReference>
<dbReference type="AlphaFoldDB" id="A0A109PMY3"/>
<protein>
    <submittedName>
        <fullName evidence="2">GIY-YIG endonuclease</fullName>
    </submittedName>
</protein>
<reference evidence="2" key="1">
    <citation type="journal article" date="2016" name="Genome Announc.">
        <title>Complete Mitochondrial DNA Sequence of the Mucoralean Fungus Absidia glauca, a Model for Studying Host-Parasite Interactions.</title>
        <authorList>
            <person name="Ellenberger S."/>
            <person name="Burmester A."/>
            <person name="Wostemeyer J."/>
        </authorList>
    </citation>
    <scope>NUCLEOTIDE SEQUENCE</scope>
    <source>
        <strain evidence="2">CBS 101.48</strain>
    </source>
</reference>
<feature type="domain" description="GIY-YIG" evidence="1">
    <location>
        <begin position="45"/>
        <end position="79"/>
    </location>
</feature>
<evidence type="ECO:0000259" key="1">
    <source>
        <dbReference type="PROSITE" id="PS50164"/>
    </source>
</evidence>
<dbReference type="GeneID" id="34829264"/>
<dbReference type="PROSITE" id="PS50164">
    <property type="entry name" value="GIY_YIG"/>
    <property type="match status" value="1"/>
</dbReference>
<geneLocation type="mitochondrion" evidence="2"/>
<dbReference type="SUPFAM" id="SSF82771">
    <property type="entry name" value="GIY-YIG endonuclease"/>
    <property type="match status" value="1"/>
</dbReference>
<organism evidence="2">
    <name type="scientific">Absidia glauca</name>
    <name type="common">Pin mould</name>
    <dbReference type="NCBI Taxonomy" id="4829"/>
    <lineage>
        <taxon>Eukaryota</taxon>
        <taxon>Fungi</taxon>
        <taxon>Fungi incertae sedis</taxon>
        <taxon>Mucoromycota</taxon>
        <taxon>Mucoromycotina</taxon>
        <taxon>Mucoromycetes</taxon>
        <taxon>Mucorales</taxon>
        <taxon>Cunninghamellaceae</taxon>
        <taxon>Absidia</taxon>
    </lineage>
</organism>
<accession>A0A109PMY3</accession>
<dbReference type="GO" id="GO:0004519">
    <property type="term" value="F:endonuclease activity"/>
    <property type="evidence" value="ECO:0007669"/>
    <property type="project" value="UniProtKB-KW"/>
</dbReference>
<dbReference type="InterPro" id="IPR000305">
    <property type="entry name" value="GIY-YIG_endonuc"/>
</dbReference>
<proteinExistence type="predicted"/>
<dbReference type="InterPro" id="IPR035901">
    <property type="entry name" value="GIY-YIG_endonuc_sf"/>
</dbReference>
<dbReference type="EMBL" id="KU196782">
    <property type="protein sequence ID" value="AMA21268.1"/>
    <property type="molecule type" value="Genomic_DNA"/>
</dbReference>
<keyword evidence="2" id="KW-0496">Mitochondrion</keyword>
<keyword evidence="2" id="KW-0255">Endonuclease</keyword>
<evidence type="ECO:0000313" key="2">
    <source>
        <dbReference type="EMBL" id="AMA21268.1"/>
    </source>
</evidence>
<name>A0A109PMY3_ABSGL</name>
<dbReference type="Gene3D" id="3.40.1440.10">
    <property type="entry name" value="GIY-YIG endonuclease"/>
    <property type="match status" value="1"/>
</dbReference>
<gene>
    <name evidence="2" type="primary">orf14</name>
</gene>
<sequence>MVNIKVSKEFKQLFSNIAGNLSITSIKVYNNMLTDKDNILNDFKNQLGIYLIHNLVNGTQYVSSASNFKKRLYTYYSPS</sequence>
<keyword evidence="2" id="KW-0540">Nuclease</keyword>
<keyword evidence="2" id="KW-0378">Hydrolase</keyword>